<evidence type="ECO:0008006" key="4">
    <source>
        <dbReference type="Google" id="ProtNLM"/>
    </source>
</evidence>
<dbReference type="EMBL" id="BOPV01000001">
    <property type="protein sequence ID" value="GIL41595.1"/>
    <property type="molecule type" value="Genomic_DNA"/>
</dbReference>
<dbReference type="Pfam" id="PF06050">
    <property type="entry name" value="HGD-D"/>
    <property type="match status" value="1"/>
</dbReference>
<reference evidence="2" key="1">
    <citation type="submission" date="2021-02" db="EMBL/GenBank/DDBJ databases">
        <title>Genome sequence of Rhodospirillales sp. strain TMPK1 isolated from soil.</title>
        <authorList>
            <person name="Nakai R."/>
            <person name="Kusada H."/>
            <person name="Tamaki H."/>
        </authorList>
    </citation>
    <scope>NUCLEOTIDE SEQUENCE</scope>
    <source>
        <strain evidence="2">TMPK1</strain>
    </source>
</reference>
<evidence type="ECO:0000256" key="1">
    <source>
        <dbReference type="ARBA" id="ARBA00005806"/>
    </source>
</evidence>
<evidence type="ECO:0000313" key="2">
    <source>
        <dbReference type="EMBL" id="GIL41595.1"/>
    </source>
</evidence>
<proteinExistence type="inferred from homology"/>
<dbReference type="AlphaFoldDB" id="A0A8S8XK75"/>
<organism evidence="2 3">
    <name type="scientific">Roseiterribacter gracilis</name>
    <dbReference type="NCBI Taxonomy" id="2812848"/>
    <lineage>
        <taxon>Bacteria</taxon>
        <taxon>Pseudomonadati</taxon>
        <taxon>Pseudomonadota</taxon>
        <taxon>Alphaproteobacteria</taxon>
        <taxon>Rhodospirillales</taxon>
        <taxon>Roseiterribacteraceae</taxon>
        <taxon>Roseiterribacter</taxon>
    </lineage>
</organism>
<evidence type="ECO:0000313" key="3">
    <source>
        <dbReference type="Proteomes" id="UP000681075"/>
    </source>
</evidence>
<keyword evidence="3" id="KW-1185">Reference proteome</keyword>
<dbReference type="RefSeq" id="WP_420245140.1">
    <property type="nucleotide sequence ID" value="NZ_BOPV01000001.1"/>
</dbReference>
<sequence length="365" mass="39317">MSDLDTALAAFDHAASVPVQGRRQVGLVSPQIPAELVRAADAAPILLWPQFTGSSDLADRYMEYFFEAPLRHLFDAAAGGALDHLDLLVVPRTSESFTKFYLYLREVQRQEPARNIPTLHLFDLLHTQGESVRRHNRGEVERLYHRVCALTGTAPSADALLGAADDEAAIRTELQALLPLRRSAVLTGCDALRIYAGVRAMTPDQVGNAVRAVIKASSTVPVRTGARLLLLGPSLPHPALCARIEATGATIVAEEHPWGGRVFEPAARSGDTLGAIAERARHVVPSARSFSAGSDWIRQAASAANAQGAVFVIPSNDDSYGWDYPACRDLCRALGLRTLLLRPVDRDPADAGAQIDEFLAAEHAA</sequence>
<comment type="similarity">
    <text evidence="1">Belongs to the FldB/FldC dehydratase alpha/beta subunit family.</text>
</comment>
<dbReference type="Proteomes" id="UP000681075">
    <property type="component" value="Unassembled WGS sequence"/>
</dbReference>
<dbReference type="PANTHER" id="PTHR30548">
    <property type="entry name" value="2-HYDROXYGLUTARYL-COA DEHYDRATASE, D-COMPONENT-RELATED"/>
    <property type="match status" value="1"/>
</dbReference>
<dbReference type="InterPro" id="IPR010327">
    <property type="entry name" value="FldB/FldC_alpha/beta"/>
</dbReference>
<protein>
    <recommendedName>
        <fullName evidence="4">2-hydroxyacyl-CoA dehydratase</fullName>
    </recommendedName>
</protein>
<accession>A0A8S8XK75</accession>
<name>A0A8S8XK75_9PROT</name>
<dbReference type="Gene3D" id="3.40.50.11900">
    <property type="match status" value="1"/>
</dbReference>
<dbReference type="Gene3D" id="3.40.50.11890">
    <property type="match status" value="1"/>
</dbReference>
<gene>
    <name evidence="2" type="ORF">TMPK1_38320</name>
</gene>
<dbReference type="Gene3D" id="1.20.1270.370">
    <property type="match status" value="1"/>
</dbReference>
<dbReference type="PANTHER" id="PTHR30548:SF1">
    <property type="entry name" value="DEHYDRATASE SUBUNIT MJ0007-RELATED"/>
    <property type="match status" value="1"/>
</dbReference>
<comment type="caution">
    <text evidence="2">The sequence shown here is derived from an EMBL/GenBank/DDBJ whole genome shotgun (WGS) entry which is preliminary data.</text>
</comment>